<dbReference type="SUPFAM" id="SSF52540">
    <property type="entry name" value="P-loop containing nucleoside triphosphate hydrolases"/>
    <property type="match status" value="1"/>
</dbReference>
<dbReference type="InterPro" id="IPR027417">
    <property type="entry name" value="P-loop_NTPase"/>
</dbReference>
<evidence type="ECO:0000259" key="4">
    <source>
        <dbReference type="Pfam" id="PF24883"/>
    </source>
</evidence>
<feature type="repeat" description="ANK" evidence="2">
    <location>
        <begin position="1505"/>
        <end position="1537"/>
    </location>
</feature>
<accession>L2G0Z9</accession>
<dbReference type="Pfam" id="PF12796">
    <property type="entry name" value="Ank_2"/>
    <property type="match status" value="1"/>
</dbReference>
<feature type="domain" description="Nephrocystin 3-like N-terminal" evidence="4">
    <location>
        <begin position="206"/>
        <end position="370"/>
    </location>
</feature>
<reference evidence="5" key="1">
    <citation type="submission" date="2012-08" db="EMBL/GenBank/DDBJ databases">
        <title>Genome analysis of Colletotrichum orbiculare and Colletotrichum fructicola.</title>
        <authorList>
            <person name="Gan P.H.P."/>
            <person name="Ikeda K."/>
            <person name="Irieda H."/>
            <person name="Narusaka M."/>
            <person name="O'Connell R.J."/>
            <person name="Narusaka Y."/>
            <person name="Takano Y."/>
            <person name="Kubo Y."/>
            <person name="Shirasu K."/>
        </authorList>
    </citation>
    <scope>NUCLEOTIDE SEQUENCE</scope>
    <source>
        <strain evidence="5">Nara gc5</strain>
    </source>
</reference>
<dbReference type="InterPro" id="IPR002110">
    <property type="entry name" value="Ankyrin_rpt"/>
</dbReference>
<dbReference type="Gene3D" id="1.25.40.20">
    <property type="entry name" value="Ankyrin repeat-containing domain"/>
    <property type="match status" value="4"/>
</dbReference>
<dbReference type="Gene3D" id="3.40.50.300">
    <property type="entry name" value="P-loop containing nucleotide triphosphate hydrolases"/>
    <property type="match status" value="1"/>
</dbReference>
<keyword evidence="3" id="KW-0175">Coiled coil</keyword>
<dbReference type="PROSITE" id="PS50297">
    <property type="entry name" value="ANK_REP_REGION"/>
    <property type="match status" value="3"/>
</dbReference>
<organism evidence="5">
    <name type="scientific">Colletotrichum fructicola (strain Nara gc5)</name>
    <name type="common">Anthracnose fungus</name>
    <name type="synonym">Colletotrichum gloeosporioides (strain Nara gc5)</name>
    <dbReference type="NCBI Taxonomy" id="1213859"/>
    <lineage>
        <taxon>Eukaryota</taxon>
        <taxon>Fungi</taxon>
        <taxon>Dikarya</taxon>
        <taxon>Ascomycota</taxon>
        <taxon>Pezizomycotina</taxon>
        <taxon>Sordariomycetes</taxon>
        <taxon>Hypocreomycetidae</taxon>
        <taxon>Glomerellales</taxon>
        <taxon>Glomerellaceae</taxon>
        <taxon>Colletotrichum</taxon>
        <taxon>Colletotrichum gloeosporioides species complex</taxon>
    </lineage>
</organism>
<feature type="repeat" description="ANK" evidence="2">
    <location>
        <begin position="678"/>
        <end position="710"/>
    </location>
</feature>
<gene>
    <name evidence="5" type="ORF">CGGC5_7585</name>
</gene>
<protein>
    <submittedName>
        <fullName evidence="5">Ankyrin repeat protein</fullName>
    </submittedName>
</protein>
<evidence type="ECO:0000313" key="5">
    <source>
        <dbReference type="EMBL" id="ELA32349.1"/>
    </source>
</evidence>
<dbReference type="InterPro" id="IPR056884">
    <property type="entry name" value="NPHP3-like_N"/>
</dbReference>
<name>L2G0Z9_COLFN</name>
<keyword evidence="2" id="KW-0040">ANK repeat</keyword>
<keyword evidence="1" id="KW-0677">Repeat</keyword>
<dbReference type="SMART" id="SM00248">
    <property type="entry name" value="ANK"/>
    <property type="match status" value="9"/>
</dbReference>
<feature type="repeat" description="ANK" evidence="2">
    <location>
        <begin position="1348"/>
        <end position="1380"/>
    </location>
</feature>
<feature type="coiled-coil region" evidence="3">
    <location>
        <begin position="25"/>
        <end position="52"/>
    </location>
</feature>
<sequence>MADPLSVAASIAGLISVADVVFTRLVKYGKAVNNAEKELKELTKDVNLLGGSLDSLSRLARALEDGSFSKNLHMDYIDDCNEMLEEMKEKLGKVEADSAKGKLFWPGRSSRLKAWREDISRHQRLINAALSSDTLQALLQILSHEDRQLEEIHSEIRGIRNIVSRVDKDSRHSREESRRSKVQAFFLKCNPQESYEMSLRLRHPRTGLWLINRLPQFQRWLSAPKSNLWLKGIPGAGKTVLAAAIIEAVLDRSTGSIATAFFFCDYKNPITHSPETILGVLAFQLSIQNDDAFTVLLQYYDELNPKQGLPKSPDVPSLKVLLQSVLKIYDHAYLIIDGLDECGNMTEDVVDVLVDTFEEADNVSVALLSRDEDGIRDRLSDCCVPIDVAAHKHDIMEYVTAQVQERIRVGKLSAYDPELKAEIIQGLVDGAKGMFRWVSCQLDHLKDCVSDQDCRDALLALPPTLDETYARILRRIPKGKRRLLQLALQFIAYASPKLTIRQLREALSVPERDTLLESRQIIHLNAITKHCSSLVRESSDGQYLEFSHFSVQEFLKTLLSQDPDLVGFCVSESLSHRLLAVECLRFLQLRNFHRLRFDPETEEEEIQDREDDFPFYSYAAEHWPSYARHSWDDAQVLDLAKLLFHPNKSPYFTSWAIAFANAIGDIAVDVVTADFVNPSFTPLHMASALSLEEICSFLIEQGASVNIKSEAGCPLQCAVQGLLFMSASRDDCDGRIAKIMDRYHGTMASEKTLKRLYHAGASLDTTSTQIYAGESLLEVAFRSTPLSGRLCVATMLINLGIPIRDKDLGRANEMFRRFNGRCPDEYEEKYMLSLQPFIESLDQRSEKSSATLRLCSLAWEAAIRAKLAFTFDVMAIDTRVTLTLEELEKQAIAAIAGFSPQALQKIMSDPRFQAPNVSDKGGNTLLHLALKDFGYNPEKAIEITRLLLSAGCDILRTNDYEQQPLHVWDNNMIEEEQVTWPSDSSRQVFRELMQMITEMGATCTSRDARGKNALHYHIISPYHLQAVLDAQPIKNITAASEAINGDGYTPLTLSLKLGFLVSASILIKTLEMTPLVMASPIPILALAVNANASEILDLLIPLASKSDLESESPLHHVGPGATASNIRRLKTLYSDACNCRLHGKTPLEAYIERCLKQSVADGVDQDVVNELSLLESDNADISDDSKVWERFAQSAASSESQETVTSAGMSLLRVGYMRTFERKSGISGIVPILSSFNGFETTVDLQPISTELICLILHQTERKTHVREEPQMSRLLGAAAQSLDFELATLLLTSGVSVHRRVDGLSVLETYCNSPPDVSDTQRAKRMFDLLLDHAEKEKLNECDPRGNGMAAIHLLAKPGTEWMVEKLVQRGADPNLRIKSLQPNTPLVHHLWKRRPDHALALLSNGADPSIEGFCGLEATIASAAMGYVQVLAEILARDNAKDRSLLKWGRTCIMGHKDSLGTATLAHEEFNGLHAGACMGSSDVIKFYLDNNLIGNIDAKTSQGWTPLHFAAHRGHLSVIKALCSYGANVNARCKTGRSPLHLAAEKSRLRKRWLMREPSLLQTLAAVSRLFTSMRPTAKL</sequence>
<dbReference type="PROSITE" id="PS50088">
    <property type="entry name" value="ANK_REPEAT"/>
    <property type="match status" value="3"/>
</dbReference>
<evidence type="ECO:0000256" key="3">
    <source>
        <dbReference type="SAM" id="Coils"/>
    </source>
</evidence>
<dbReference type="Pfam" id="PF24883">
    <property type="entry name" value="NPHP3_N"/>
    <property type="match status" value="1"/>
</dbReference>
<dbReference type="SUPFAM" id="SSF48403">
    <property type="entry name" value="Ankyrin repeat"/>
    <property type="match status" value="3"/>
</dbReference>
<dbReference type="STRING" id="1213859.L2G0Z9"/>
<dbReference type="InterPro" id="IPR036770">
    <property type="entry name" value="Ankyrin_rpt-contain_sf"/>
</dbReference>
<dbReference type="Pfam" id="PF00023">
    <property type="entry name" value="Ank"/>
    <property type="match status" value="2"/>
</dbReference>
<proteinExistence type="predicted"/>
<evidence type="ECO:0000256" key="2">
    <source>
        <dbReference type="PROSITE-ProRule" id="PRU00023"/>
    </source>
</evidence>
<dbReference type="PANTHER" id="PTHR10039:SF15">
    <property type="entry name" value="NACHT DOMAIN-CONTAINING PROTEIN"/>
    <property type="match status" value="1"/>
</dbReference>
<evidence type="ECO:0000256" key="1">
    <source>
        <dbReference type="ARBA" id="ARBA00022737"/>
    </source>
</evidence>
<dbReference type="EMBL" id="KB020710">
    <property type="protein sequence ID" value="ELA32349.1"/>
    <property type="molecule type" value="Genomic_DNA"/>
</dbReference>
<dbReference type="PANTHER" id="PTHR10039">
    <property type="entry name" value="AMELOGENIN"/>
    <property type="match status" value="1"/>
</dbReference>
<dbReference type="HOGENOM" id="CLU_000288_34_18_1"/>